<dbReference type="SUPFAM" id="SSF52540">
    <property type="entry name" value="P-loop containing nucleoside triphosphate hydrolases"/>
    <property type="match status" value="1"/>
</dbReference>
<comment type="caution">
    <text evidence="3">The sequence shown here is derived from an EMBL/GenBank/DDBJ whole genome shotgun (WGS) entry which is preliminary data.</text>
</comment>
<keyword evidence="1" id="KW-0812">Transmembrane</keyword>
<name>A0A0G0VBA8_9BACT</name>
<reference evidence="3 4" key="1">
    <citation type="journal article" date="2015" name="Nature">
        <title>rRNA introns, odd ribosomes, and small enigmatic genomes across a large radiation of phyla.</title>
        <authorList>
            <person name="Brown C.T."/>
            <person name="Hug L.A."/>
            <person name="Thomas B.C."/>
            <person name="Sharon I."/>
            <person name="Castelle C.J."/>
            <person name="Singh A."/>
            <person name="Wilkins M.J."/>
            <person name="Williams K.H."/>
            <person name="Banfield J.F."/>
        </authorList>
    </citation>
    <scope>NUCLEOTIDE SEQUENCE [LARGE SCALE GENOMIC DNA]</scope>
</reference>
<dbReference type="InterPro" id="IPR003688">
    <property type="entry name" value="TraG/VirD4"/>
</dbReference>
<dbReference type="PANTHER" id="PTHR30121">
    <property type="entry name" value="UNCHARACTERIZED PROTEIN YJGR-RELATED"/>
    <property type="match status" value="1"/>
</dbReference>
<dbReference type="Gene3D" id="3.40.50.300">
    <property type="entry name" value="P-loop containing nucleotide triphosphate hydrolases"/>
    <property type="match status" value="2"/>
</dbReference>
<evidence type="ECO:0000256" key="1">
    <source>
        <dbReference type="SAM" id="Phobius"/>
    </source>
</evidence>
<feature type="transmembrane region" description="Helical" evidence="1">
    <location>
        <begin position="37"/>
        <end position="61"/>
    </location>
</feature>
<sequence>MEEGIYLPDLSGGLEKANTVSGQIAQSAQTAVESGAWLPYAFLILIILGVVLLLFLLRLWLHRLARKRYAFKRKVFLVILPKEAEEEAKKKESTDQKKDIKEVIAVMETLYAAFTGIRRTKDWTYPFYQFKKFWVGSHRHISMEIIFDKGLIKFFVVAPEKLGEYVEQQIHAEFPNSEIEETTDYNIFQPQGAIIGTYLKPTKSVLLPLKTYKKLDGDPTEGLLNNLSKLKMNEGAAIQMFIRPVKQGWQSKVLSIAQKMHKGDKLDKALGDISVGHIISTAIMFPFKILGDVIKAFTSSAKSKQIDESEKSQSKNPPMRIYQREEEIIKSMEEKISKANFEVNINLIASADDSTRASQILRDLVGSFAQFTAHESGNALREQVIFFKKMFIGDFIYRNFRSWKKLVLSTEELASIWHFPLPSAKTPNILWLQARKSPPPMNMPDHGLLIGNTVYRGQEKPVYVLPEDRRRHVYIIGSTGVGKSVLLSNMIIQDIQNGEGVCVIDPHGTLIEDVLPHIPKERVDDVIIFDPSDIERPVGLNMLEAETPEQMDFAIQEMIAIFYKLVTDPAMIGPMFEHNMRNAMLTLMADKEYPGTLADIPRIFTDAEFQKYKLKNVTDPMVRAFWEKEMAKTSDFHKSEMLGYLISKVGRFVENEMIRNIIGQPKSGFNVREVMDNKKILLVNLAKGKVGEVNSNLLGLIIVSKLQMAALARADMPEEKRNDFFLYIDEFQNFITDSISTILAEARKYKLDLTMAHQYIGQLLTGGGIEGKQGNSKIKDAVFGNVGTIISFRVGVDDAEVLAKQFAPALNEYDVMNIDKFHAYVRLLINNAPSRPFTIATIYPSKGNPEIVEPIKELSRLKFGRDRALVNAEILERTKLGEIIKTTTAPASEPTL</sequence>
<dbReference type="Proteomes" id="UP000034108">
    <property type="component" value="Unassembled WGS sequence"/>
</dbReference>
<accession>A0A0G0VBA8</accession>
<dbReference type="Pfam" id="PF26449">
    <property type="entry name" value="DUF8128"/>
    <property type="match status" value="1"/>
</dbReference>
<dbReference type="Pfam" id="PF02534">
    <property type="entry name" value="T4SS-DNA_transf"/>
    <property type="match status" value="1"/>
</dbReference>
<dbReference type="InterPro" id="IPR027417">
    <property type="entry name" value="P-loop_NTPase"/>
</dbReference>
<proteinExistence type="predicted"/>
<evidence type="ECO:0000313" key="4">
    <source>
        <dbReference type="Proteomes" id="UP000034108"/>
    </source>
</evidence>
<gene>
    <name evidence="3" type="ORF">UU49_C0019G0003</name>
</gene>
<keyword evidence="1" id="KW-1133">Transmembrane helix</keyword>
<dbReference type="PANTHER" id="PTHR30121:SF11">
    <property type="entry name" value="AAA+ ATPASE DOMAIN-CONTAINING PROTEIN"/>
    <property type="match status" value="1"/>
</dbReference>
<dbReference type="CDD" id="cd01127">
    <property type="entry name" value="TrwB_TraG_TraD_VirD4"/>
    <property type="match status" value="1"/>
</dbReference>
<dbReference type="STRING" id="1619048.UU49_C0019G0003"/>
<organism evidence="3 4">
    <name type="scientific">Candidatus Magasanikbacteria bacterium GW2011_GWC2_41_17</name>
    <dbReference type="NCBI Taxonomy" id="1619048"/>
    <lineage>
        <taxon>Bacteria</taxon>
        <taxon>Candidatus Magasanikiibacteriota</taxon>
    </lineage>
</organism>
<dbReference type="EMBL" id="LCAV01000019">
    <property type="protein sequence ID" value="KKR98203.1"/>
    <property type="molecule type" value="Genomic_DNA"/>
</dbReference>
<dbReference type="GO" id="GO:0016020">
    <property type="term" value="C:membrane"/>
    <property type="evidence" value="ECO:0007669"/>
    <property type="project" value="InterPro"/>
</dbReference>
<feature type="transmembrane region" description="Helical" evidence="1">
    <location>
        <begin position="269"/>
        <end position="287"/>
    </location>
</feature>
<dbReference type="InterPro" id="IPR051162">
    <property type="entry name" value="T4SS_component"/>
</dbReference>
<feature type="domain" description="DUF8128" evidence="2">
    <location>
        <begin position="139"/>
        <end position="431"/>
    </location>
</feature>
<protein>
    <recommendedName>
        <fullName evidence="2">DUF8128 domain-containing protein</fullName>
    </recommendedName>
</protein>
<dbReference type="InterPro" id="IPR058441">
    <property type="entry name" value="DUF8128"/>
</dbReference>
<evidence type="ECO:0000313" key="3">
    <source>
        <dbReference type="EMBL" id="KKR98203.1"/>
    </source>
</evidence>
<evidence type="ECO:0000259" key="2">
    <source>
        <dbReference type="Pfam" id="PF26449"/>
    </source>
</evidence>
<dbReference type="AlphaFoldDB" id="A0A0G0VBA8"/>
<keyword evidence="1" id="KW-0472">Membrane</keyword>